<dbReference type="Gene3D" id="3.40.50.1820">
    <property type="entry name" value="alpha/beta hydrolase"/>
    <property type="match status" value="1"/>
</dbReference>
<dbReference type="SUPFAM" id="SSF53474">
    <property type="entry name" value="alpha/beta-Hydrolases"/>
    <property type="match status" value="1"/>
</dbReference>
<accession>A0A0D8XGU3</accession>
<dbReference type="PANTHER" id="PTHR12482">
    <property type="entry name" value="LIPASE ROG1-RELATED-RELATED"/>
    <property type="match status" value="1"/>
</dbReference>
<evidence type="ECO:0000313" key="3">
    <source>
        <dbReference type="Proteomes" id="UP000053766"/>
    </source>
</evidence>
<evidence type="ECO:0000259" key="1">
    <source>
        <dbReference type="Pfam" id="PF05057"/>
    </source>
</evidence>
<dbReference type="InterPro" id="IPR044294">
    <property type="entry name" value="Lipase-like"/>
</dbReference>
<dbReference type="Proteomes" id="UP000053766">
    <property type="component" value="Unassembled WGS sequence"/>
</dbReference>
<gene>
    <name evidence="2" type="ORF">DICVIV_12445</name>
</gene>
<dbReference type="OrthoDB" id="273452at2759"/>
<organism evidence="2 3">
    <name type="scientific">Dictyocaulus viviparus</name>
    <name type="common">Bovine lungworm</name>
    <dbReference type="NCBI Taxonomy" id="29172"/>
    <lineage>
        <taxon>Eukaryota</taxon>
        <taxon>Metazoa</taxon>
        <taxon>Ecdysozoa</taxon>
        <taxon>Nematoda</taxon>
        <taxon>Chromadorea</taxon>
        <taxon>Rhabditida</taxon>
        <taxon>Rhabditina</taxon>
        <taxon>Rhabditomorpha</taxon>
        <taxon>Strongyloidea</taxon>
        <taxon>Metastrongylidae</taxon>
        <taxon>Dictyocaulus</taxon>
    </lineage>
</organism>
<dbReference type="Pfam" id="PF05057">
    <property type="entry name" value="DUF676"/>
    <property type="match status" value="1"/>
</dbReference>
<reference evidence="2 3" key="1">
    <citation type="submission" date="2013-11" db="EMBL/GenBank/DDBJ databases">
        <title>Draft genome of the bovine lungworm Dictyocaulus viviparus.</title>
        <authorList>
            <person name="Mitreva M."/>
        </authorList>
    </citation>
    <scope>NUCLEOTIDE SEQUENCE [LARGE SCALE GENOMIC DNA]</scope>
    <source>
        <strain evidence="2 3">HannoverDv2000</strain>
    </source>
</reference>
<protein>
    <submittedName>
        <fullName evidence="2">Putative serine esterase DUF676</fullName>
    </submittedName>
</protein>
<sequence length="678" mass="76818">MLLGDVFVISLRLDVHADLGTRHCFILDVELWSMDRHHPPNYDSFEFESKRTIEISLVSTNLIAASRHLFFHHSVFTVLTLSVYASLVSVLPRRKKQELDTVLDSKSRQIHLLTGYVLIQAIDSIEQFIVRNWKMGSVHFDHCNINSEIESMKSRIEYSDNPWNEIEDVAVSLSSRLSLIHNQLVQLCVGYPVISSNLLQQYRKFRAKTLAELFFYNENLSCDISVSNPIDKILSVVLKSKYIEKIPRFPIFCSEMDSCVNNWSIILEDRFIISPGAVVEITPCDMKVKCTDAGPMGDDLEPLSRGSLSGIRSCFPWLKRKTVTESPSSRCLHSVGDHRTTWAFSEDQQRSVYFSDENLNAIIDFLMTREQLKTDLQSQNLFGGFLYSEQASVLSPFVTTQTVQPTHLIVFVHGLDGTCDDLSSYQNIFRIVSDNAPQFHYLLSSANHAKTWSDIDALADNLLSEVQSHVTKFAEPPARISFVAHSLGGIIVRAAVCRKEAQEWLTSRLHCLLTINSPHLGLAYVGKSINFGIQFMQWWKQSRSIQQLSLKDEVTFYDSFLFRLSRKKTFGLFRCVLLVGTYTDSFVPFHSALLAPCKPAMKDPSALGTTYREMLTNVNNEILLTGRTTVVVRYSTLHSISSAVGNRFTGRAAHIAAVEDDTFIEKLLANSALKYFIE</sequence>
<evidence type="ECO:0000313" key="2">
    <source>
        <dbReference type="EMBL" id="KJH41586.1"/>
    </source>
</evidence>
<dbReference type="AlphaFoldDB" id="A0A0D8XGU3"/>
<reference evidence="3" key="2">
    <citation type="journal article" date="2016" name="Sci. Rep.">
        <title>Dictyocaulus viviparus genome, variome and transcriptome elucidate lungworm biology and support future intervention.</title>
        <authorList>
            <person name="McNulty S.N."/>
            <person name="Strube C."/>
            <person name="Rosa B.A."/>
            <person name="Martin J.C."/>
            <person name="Tyagi R."/>
            <person name="Choi Y.J."/>
            <person name="Wang Q."/>
            <person name="Hallsworth Pepin K."/>
            <person name="Zhang X."/>
            <person name="Ozersky P."/>
            <person name="Wilson R.K."/>
            <person name="Sternberg P.W."/>
            <person name="Gasser R.B."/>
            <person name="Mitreva M."/>
        </authorList>
    </citation>
    <scope>NUCLEOTIDE SEQUENCE [LARGE SCALE GENOMIC DNA]</scope>
    <source>
        <strain evidence="3">HannoverDv2000</strain>
    </source>
</reference>
<dbReference type="InterPro" id="IPR007751">
    <property type="entry name" value="DUF676_lipase-like"/>
</dbReference>
<dbReference type="InterPro" id="IPR029058">
    <property type="entry name" value="AB_hydrolase_fold"/>
</dbReference>
<dbReference type="PANTHER" id="PTHR12482:SF5">
    <property type="entry name" value="DUF676 DOMAIN-CONTAINING PROTEIN"/>
    <property type="match status" value="1"/>
</dbReference>
<keyword evidence="3" id="KW-1185">Reference proteome</keyword>
<proteinExistence type="predicted"/>
<feature type="domain" description="DUF676" evidence="1">
    <location>
        <begin position="404"/>
        <end position="591"/>
    </location>
</feature>
<dbReference type="EMBL" id="KN716794">
    <property type="protein sequence ID" value="KJH41586.1"/>
    <property type="molecule type" value="Genomic_DNA"/>
</dbReference>
<name>A0A0D8XGU3_DICVI</name>